<dbReference type="AlphaFoldDB" id="A0A8J3W6G0"/>
<evidence type="ECO:0000256" key="1">
    <source>
        <dbReference type="SAM" id="MobiDB-lite"/>
    </source>
</evidence>
<feature type="domain" description="VOC" evidence="2">
    <location>
        <begin position="37"/>
        <end position="155"/>
    </location>
</feature>
<dbReference type="Pfam" id="PF00903">
    <property type="entry name" value="Glyoxalase"/>
    <property type="match status" value="1"/>
</dbReference>
<name>A0A8J3W6G0_9ACTN</name>
<dbReference type="PROSITE" id="PS51819">
    <property type="entry name" value="VOC"/>
    <property type="match status" value="1"/>
</dbReference>
<protein>
    <submittedName>
        <fullName evidence="3">Glyoxalase</fullName>
    </submittedName>
</protein>
<dbReference type="RefSeq" id="WP_203891384.1">
    <property type="nucleotide sequence ID" value="NZ_BOOH01000023.1"/>
</dbReference>
<dbReference type="Gene3D" id="3.10.180.10">
    <property type="entry name" value="2,3-Dihydroxybiphenyl 1,2-Dioxygenase, domain 1"/>
    <property type="match status" value="1"/>
</dbReference>
<proteinExistence type="predicted"/>
<dbReference type="PANTHER" id="PTHR36437:SF2">
    <property type="entry name" value="GLYOXALASE_BLEOMYCIN RESISTANCE PROTEIN_DIOXYGENASE"/>
    <property type="match status" value="1"/>
</dbReference>
<evidence type="ECO:0000313" key="4">
    <source>
        <dbReference type="Proteomes" id="UP000616724"/>
    </source>
</evidence>
<dbReference type="Proteomes" id="UP000616724">
    <property type="component" value="Unassembled WGS sequence"/>
</dbReference>
<reference evidence="3 4" key="1">
    <citation type="submission" date="2021-01" db="EMBL/GenBank/DDBJ databases">
        <title>Whole genome shotgun sequence of Planobispora longispora NBRC 13918.</title>
        <authorList>
            <person name="Komaki H."/>
            <person name="Tamura T."/>
        </authorList>
    </citation>
    <scope>NUCLEOTIDE SEQUENCE [LARGE SCALE GENOMIC DNA]</scope>
    <source>
        <strain evidence="3 4">NBRC 13918</strain>
    </source>
</reference>
<sequence>MTDIQHTPARPTQTEIPADIADVPADHTAPPVRPGAFLLELVPVPVTDIDRAKAFYADRLGFQVDVDVQPADGVRIVQLTPPGSACSITLTEGIESLDMPGGTLRGLHLVVSDIDKARAELIERGADVEPVEDLGGVHYARFADPDGNTWTLQHMPWRV</sequence>
<accession>A0A8J3W6G0</accession>
<dbReference type="PANTHER" id="PTHR36437">
    <property type="entry name" value="GLYOXALASE/BLEOMYCIN RESISTANCE PROTEIN/DIOXYGENASE"/>
    <property type="match status" value="1"/>
</dbReference>
<comment type="caution">
    <text evidence="3">The sequence shown here is derived from an EMBL/GenBank/DDBJ whole genome shotgun (WGS) entry which is preliminary data.</text>
</comment>
<evidence type="ECO:0000313" key="3">
    <source>
        <dbReference type="EMBL" id="GIH76786.1"/>
    </source>
</evidence>
<feature type="region of interest" description="Disordered" evidence="1">
    <location>
        <begin position="1"/>
        <end position="20"/>
    </location>
</feature>
<keyword evidence="4" id="KW-1185">Reference proteome</keyword>
<dbReference type="InterPro" id="IPR004360">
    <property type="entry name" value="Glyas_Fos-R_dOase_dom"/>
</dbReference>
<gene>
    <name evidence="3" type="ORF">Plo01_32150</name>
</gene>
<organism evidence="3 4">
    <name type="scientific">Planobispora longispora</name>
    <dbReference type="NCBI Taxonomy" id="28887"/>
    <lineage>
        <taxon>Bacteria</taxon>
        <taxon>Bacillati</taxon>
        <taxon>Actinomycetota</taxon>
        <taxon>Actinomycetes</taxon>
        <taxon>Streptosporangiales</taxon>
        <taxon>Streptosporangiaceae</taxon>
        <taxon>Planobispora</taxon>
    </lineage>
</organism>
<evidence type="ECO:0000259" key="2">
    <source>
        <dbReference type="PROSITE" id="PS51819"/>
    </source>
</evidence>
<dbReference type="EMBL" id="BOOH01000023">
    <property type="protein sequence ID" value="GIH76786.1"/>
    <property type="molecule type" value="Genomic_DNA"/>
</dbReference>
<dbReference type="InterPro" id="IPR037523">
    <property type="entry name" value="VOC_core"/>
</dbReference>
<dbReference type="InterPro" id="IPR029068">
    <property type="entry name" value="Glyas_Bleomycin-R_OHBP_Dase"/>
</dbReference>
<dbReference type="SUPFAM" id="SSF54593">
    <property type="entry name" value="Glyoxalase/Bleomycin resistance protein/Dihydroxybiphenyl dioxygenase"/>
    <property type="match status" value="1"/>
</dbReference>